<name>A0A3B5KHT0_TAKRU</name>
<accession>A0A3B5KHT0</accession>
<reference evidence="6" key="3">
    <citation type="submission" date="2025-09" db="UniProtKB">
        <authorList>
            <consortium name="Ensembl"/>
        </authorList>
    </citation>
    <scope>IDENTIFICATION</scope>
</reference>
<dbReference type="Gene3D" id="2.30.30.40">
    <property type="entry name" value="SH3 Domains"/>
    <property type="match status" value="2"/>
</dbReference>
<proteinExistence type="predicted"/>
<feature type="domain" description="SH3" evidence="5">
    <location>
        <begin position="470"/>
        <end position="531"/>
    </location>
</feature>
<dbReference type="Proteomes" id="UP000005226">
    <property type="component" value="Chromosome 6"/>
</dbReference>
<dbReference type="InterPro" id="IPR001452">
    <property type="entry name" value="SH3_domain"/>
</dbReference>
<reference evidence="6" key="2">
    <citation type="submission" date="2025-08" db="UniProtKB">
        <authorList>
            <consortium name="Ensembl"/>
        </authorList>
    </citation>
    <scope>IDENTIFICATION</scope>
</reference>
<dbReference type="InterPro" id="IPR029294">
    <property type="entry name" value="hSH3"/>
</dbReference>
<evidence type="ECO:0000256" key="3">
    <source>
        <dbReference type="PROSITE-ProRule" id="PRU00192"/>
    </source>
</evidence>
<dbReference type="AlphaFoldDB" id="A0A3B5KHT0"/>
<evidence type="ECO:0000313" key="7">
    <source>
        <dbReference type="Proteomes" id="UP000005226"/>
    </source>
</evidence>
<feature type="compositionally biased region" description="Polar residues" evidence="4">
    <location>
        <begin position="357"/>
        <end position="366"/>
    </location>
</feature>
<feature type="compositionally biased region" description="Low complexity" evidence="4">
    <location>
        <begin position="16"/>
        <end position="26"/>
    </location>
</feature>
<sequence>MESKADVKSIMARFQASEATSEASSTLPGRAKPPLQPTLSGPNIPPKKPVLETLSGSAITIPPKPTLKHTEAHELNKTKPLLSKFSNAHVSAGDKPSGNVQKVPQKPSVPKPPEAKPPGLKPPASKPALGSTLSDSKPAIPKPSPAVNRPSWVKEGAGGGETGPTPPKVPPSQQKPTSSISKLRQQNETAASKPFLPNAAPKPPSNFKEAQSIFSKETAGLEQPDGGGKAPPTATGSTPPPKPLASKKPSLKKPPPQVSSSNGDTPAGPRRNPLVNVFALGPAPAKPNRPPTVNLEPFRRGAEASGDGSLSAVSFFLPHPSRLAAELSVTTKGSRRLRAARALSPSKPTVPAPLTSYPGNHSNHSTPLQPPPPPALPSLPPRHPGSAIQQEDFYDDIDDLSSVPPPPLPPAAGHPSQKAKIKEKNDHEDQDPDKQWETADQNLDRDKKRLEAEKKEREARKKFKLVGPLETVHSVKAVLDYRGSKTDLALKQGEDLDIIRVQGNPEGRWLGRNQDGSIGYVKISSVQIDFNSLKRCTVEQTGEPEVYDDVAPDISAIKGPRVVLPPLPGEDGEIYDDVVDPNLEVSDSDAEVSPAKPHSFLRMFEWRRRTFSNKEVAPPSQFTTEGRSDQAAAIDEEIYDDVDSQAQPPPPPLSSLPGFKFMNKAAEVDPKKQKKMEKEEKEFRKKFKYEGEIRVLYQVTVVPTLTNKKWASKELAVKAGERVDVIAKATDNRLLCRGEEGKFGYVSISHVIMDDSEIYDDIGDDCIYDND</sequence>
<dbReference type="GeneTree" id="ENSGT00530000063460"/>
<dbReference type="PANTHER" id="PTHR16830:SF19">
    <property type="entry name" value="FYN-BINDING PROTEIN-LIKE-RELATED"/>
    <property type="match status" value="1"/>
</dbReference>
<evidence type="ECO:0000256" key="4">
    <source>
        <dbReference type="SAM" id="MobiDB-lite"/>
    </source>
</evidence>
<feature type="region of interest" description="Disordered" evidence="4">
    <location>
        <begin position="15"/>
        <end position="51"/>
    </location>
</feature>
<dbReference type="OMA" id="KSSTWSW"/>
<dbReference type="SUPFAM" id="SSF50044">
    <property type="entry name" value="SH3-domain"/>
    <property type="match status" value="2"/>
</dbReference>
<feature type="region of interest" description="Disordered" evidence="4">
    <location>
        <begin position="328"/>
        <end position="459"/>
    </location>
</feature>
<protein>
    <submittedName>
        <fullName evidence="6">FYN binding protein b</fullName>
    </submittedName>
</protein>
<dbReference type="Pfam" id="PF14603">
    <property type="entry name" value="hSH3"/>
    <property type="match status" value="2"/>
</dbReference>
<dbReference type="Ensembl" id="ENSTRUT00000057712.2">
    <property type="protein sequence ID" value="ENSTRUP00000055595.2"/>
    <property type="gene ID" value="ENSTRUG00000024843.2"/>
</dbReference>
<keyword evidence="7" id="KW-1185">Reference proteome</keyword>
<dbReference type="GO" id="GO:0072659">
    <property type="term" value="P:protein localization to plasma membrane"/>
    <property type="evidence" value="ECO:0007669"/>
    <property type="project" value="TreeGrafter"/>
</dbReference>
<feature type="compositionally biased region" description="Pro residues" evidence="4">
    <location>
        <begin position="368"/>
        <end position="383"/>
    </location>
</feature>
<dbReference type="PROSITE" id="PS50002">
    <property type="entry name" value="SH3"/>
    <property type="match status" value="1"/>
</dbReference>
<organism evidence="6 7">
    <name type="scientific">Takifugu rubripes</name>
    <name type="common">Japanese pufferfish</name>
    <name type="synonym">Fugu rubripes</name>
    <dbReference type="NCBI Taxonomy" id="31033"/>
    <lineage>
        <taxon>Eukaryota</taxon>
        <taxon>Metazoa</taxon>
        <taxon>Chordata</taxon>
        <taxon>Craniata</taxon>
        <taxon>Vertebrata</taxon>
        <taxon>Euteleostomi</taxon>
        <taxon>Actinopterygii</taxon>
        <taxon>Neopterygii</taxon>
        <taxon>Teleostei</taxon>
        <taxon>Neoteleostei</taxon>
        <taxon>Acanthomorphata</taxon>
        <taxon>Eupercaria</taxon>
        <taxon>Tetraodontiformes</taxon>
        <taxon>Tetradontoidea</taxon>
        <taxon>Tetraodontidae</taxon>
        <taxon>Takifugu</taxon>
    </lineage>
</organism>
<feature type="compositionally biased region" description="Pro residues" evidence="4">
    <location>
        <begin position="403"/>
        <end position="412"/>
    </location>
</feature>
<dbReference type="GO" id="GO:0007229">
    <property type="term" value="P:integrin-mediated signaling pathway"/>
    <property type="evidence" value="ECO:0007669"/>
    <property type="project" value="InterPro"/>
</dbReference>
<keyword evidence="2" id="KW-0597">Phosphoprotein</keyword>
<evidence type="ECO:0000259" key="5">
    <source>
        <dbReference type="PROSITE" id="PS50002"/>
    </source>
</evidence>
<gene>
    <name evidence="6" type="primary">fyb1b</name>
</gene>
<feature type="compositionally biased region" description="Basic and acidic residues" evidence="4">
    <location>
        <begin position="420"/>
        <end position="459"/>
    </location>
</feature>
<dbReference type="InParanoid" id="A0A3B5KHT0"/>
<dbReference type="InterPro" id="IPR036028">
    <property type="entry name" value="SH3-like_dom_sf"/>
</dbReference>
<evidence type="ECO:0000256" key="1">
    <source>
        <dbReference type="ARBA" id="ARBA00022443"/>
    </source>
</evidence>
<dbReference type="InterPro" id="IPR043443">
    <property type="entry name" value="FYB1/2-like"/>
</dbReference>
<feature type="compositionally biased region" description="Polar residues" evidence="4">
    <location>
        <begin position="172"/>
        <end position="190"/>
    </location>
</feature>
<dbReference type="FunFam" id="2.30.30.40:FF:000307">
    <property type="entry name" value="Predicted protein"/>
    <property type="match status" value="1"/>
</dbReference>
<feature type="region of interest" description="Disordered" evidence="4">
    <location>
        <begin position="75"/>
        <end position="309"/>
    </location>
</feature>
<dbReference type="FunFam" id="2.30.30.40:FF:000156">
    <property type="entry name" value="FYN-binding protein-like isoform X1"/>
    <property type="match status" value="1"/>
</dbReference>
<keyword evidence="1 3" id="KW-0728">SH3 domain</keyword>
<dbReference type="PANTHER" id="PTHR16830">
    <property type="entry name" value="SH2 CONTAINING ADAPTOR PRAM-1 RELATED"/>
    <property type="match status" value="1"/>
</dbReference>
<evidence type="ECO:0000256" key="2">
    <source>
        <dbReference type="ARBA" id="ARBA00022553"/>
    </source>
</evidence>
<dbReference type="GO" id="GO:0005886">
    <property type="term" value="C:plasma membrane"/>
    <property type="evidence" value="ECO:0007669"/>
    <property type="project" value="InterPro"/>
</dbReference>
<evidence type="ECO:0000313" key="6">
    <source>
        <dbReference type="Ensembl" id="ENSTRUP00000055595.2"/>
    </source>
</evidence>
<dbReference type="GO" id="GO:0050852">
    <property type="term" value="P:T cell receptor signaling pathway"/>
    <property type="evidence" value="ECO:0007669"/>
    <property type="project" value="TreeGrafter"/>
</dbReference>
<reference evidence="6 7" key="1">
    <citation type="journal article" date="2011" name="Genome Biol. Evol.">
        <title>Integration of the genetic map and genome assembly of fugu facilitates insights into distinct features of genome evolution in teleosts and mammals.</title>
        <authorList>
            <person name="Kai W."/>
            <person name="Kikuchi K."/>
            <person name="Tohari S."/>
            <person name="Chew A.K."/>
            <person name="Tay A."/>
            <person name="Fujiwara A."/>
            <person name="Hosoya S."/>
            <person name="Suetake H."/>
            <person name="Naruse K."/>
            <person name="Brenner S."/>
            <person name="Suzuki Y."/>
            <person name="Venkatesh B."/>
        </authorList>
    </citation>
    <scope>NUCLEOTIDE SEQUENCE [LARGE SCALE GENOMIC DNA]</scope>
</reference>
<feature type="compositionally biased region" description="Pro residues" evidence="4">
    <location>
        <begin position="107"/>
        <end position="125"/>
    </location>
</feature>